<protein>
    <recommendedName>
        <fullName evidence="3">Transcriptional regulator</fullName>
    </recommendedName>
</protein>
<gene>
    <name evidence="1" type="ORF">JOF43_000224</name>
</gene>
<reference evidence="1 2" key="1">
    <citation type="submission" date="2021-03" db="EMBL/GenBank/DDBJ databases">
        <title>Sequencing the genomes of 1000 actinobacteria strains.</title>
        <authorList>
            <person name="Klenk H.-P."/>
        </authorList>
    </citation>
    <scope>NUCLEOTIDE SEQUENCE [LARGE SCALE GENOMIC DNA]</scope>
    <source>
        <strain evidence="1 2">DSM 14566</strain>
    </source>
</reference>
<dbReference type="RefSeq" id="WP_209898008.1">
    <property type="nucleotide sequence ID" value="NZ_BAAAJW010000006.1"/>
</dbReference>
<evidence type="ECO:0000313" key="1">
    <source>
        <dbReference type="EMBL" id="MBP2380267.1"/>
    </source>
</evidence>
<organism evidence="1 2">
    <name type="scientific">Brachybacterium sacelli</name>
    <dbReference type="NCBI Taxonomy" id="173364"/>
    <lineage>
        <taxon>Bacteria</taxon>
        <taxon>Bacillati</taxon>
        <taxon>Actinomycetota</taxon>
        <taxon>Actinomycetes</taxon>
        <taxon>Micrococcales</taxon>
        <taxon>Dermabacteraceae</taxon>
        <taxon>Brachybacterium</taxon>
    </lineage>
</organism>
<proteinExistence type="predicted"/>
<sequence length="210" mass="23225">MNSTSSLDLLVLHGVRLRGFAGTRGIADRFGLDPLVTAEVLHDYEKQGAVAFASFADLGGWSLTTTGRVHNERMLAGELDAVGGTRELHEVHREFLPWNARLVQACTDWQLRPVDGDPLAVNDHSEPARDARILEELTRVGNALAPITDRLTAVLERFDGYDSRYAVALERAHAGQTAWVDRSDVDSCHRVWFELHEDLVATLGIDRSTA</sequence>
<comment type="caution">
    <text evidence="1">The sequence shown here is derived from an EMBL/GenBank/DDBJ whole genome shotgun (WGS) entry which is preliminary data.</text>
</comment>
<dbReference type="Proteomes" id="UP001519290">
    <property type="component" value="Unassembled WGS sequence"/>
</dbReference>
<accession>A0ABS4WVN6</accession>
<name>A0ABS4WVN6_9MICO</name>
<evidence type="ECO:0008006" key="3">
    <source>
        <dbReference type="Google" id="ProtNLM"/>
    </source>
</evidence>
<dbReference type="EMBL" id="JAGIOD010000001">
    <property type="protein sequence ID" value="MBP2380267.1"/>
    <property type="molecule type" value="Genomic_DNA"/>
</dbReference>
<evidence type="ECO:0000313" key="2">
    <source>
        <dbReference type="Proteomes" id="UP001519290"/>
    </source>
</evidence>
<keyword evidence="2" id="KW-1185">Reference proteome</keyword>